<dbReference type="PRINTS" id="PR00413">
    <property type="entry name" value="HADHALOGNASE"/>
</dbReference>
<gene>
    <name evidence="1" type="ORF">BKP35_03675</name>
</gene>
<evidence type="ECO:0000313" key="1">
    <source>
        <dbReference type="EMBL" id="OIJ16091.1"/>
    </source>
</evidence>
<accession>A0A1S2LU89</accession>
<dbReference type="InterPro" id="IPR036412">
    <property type="entry name" value="HAD-like_sf"/>
</dbReference>
<sequence length="245" mass="28623">MRWETICFDLDNTLFSHEDAFEKAIRFCFDCILKEKNLIEKINSTDLFSIFKKNCDLYWDDYEKGDITPKEYRRKRFLMTAEQFDLPFNAHDADKFHDQYYNVVDDFSEPYPYLYSLMSTLAEASVKMGIITNGTVDTQYNKIKKLSLNDWISDDFVFISEEVNVAKPNRAIFDLAKSKLGSKEKCLFIGDSWEHDVVGSIEAGWDSIFLNTRKEEPSSKHQPIEICSTLQEVAEIIYKENNLKG</sequence>
<dbReference type="SFLD" id="SFLDG01129">
    <property type="entry name" value="C1.5:_HAD__Beta-PGM__Phosphata"/>
    <property type="match status" value="1"/>
</dbReference>
<dbReference type="InterPro" id="IPR023198">
    <property type="entry name" value="PGP-like_dom2"/>
</dbReference>
<dbReference type="SUPFAM" id="SSF56784">
    <property type="entry name" value="HAD-like"/>
    <property type="match status" value="1"/>
</dbReference>
<reference evidence="1 2" key="1">
    <citation type="submission" date="2016-10" db="EMBL/GenBank/DDBJ databases">
        <title>Draft genome sequences of four alkaliphilic bacteria belonging to the Anaerobacillus genus.</title>
        <authorList>
            <person name="Bassil N.M."/>
            <person name="Lloyd J.R."/>
        </authorList>
    </citation>
    <scope>NUCLEOTIDE SEQUENCE [LARGE SCALE GENOMIC DNA]</scope>
    <source>
        <strain evidence="1 2">DSM 15340</strain>
    </source>
</reference>
<organism evidence="1 2">
    <name type="scientific">Anaerobacillus arseniciselenatis</name>
    <dbReference type="NCBI Taxonomy" id="85682"/>
    <lineage>
        <taxon>Bacteria</taxon>
        <taxon>Bacillati</taxon>
        <taxon>Bacillota</taxon>
        <taxon>Bacilli</taxon>
        <taxon>Bacillales</taxon>
        <taxon>Bacillaceae</taxon>
        <taxon>Anaerobacillus</taxon>
    </lineage>
</organism>
<dbReference type="InterPro" id="IPR052550">
    <property type="entry name" value="Pyrimidine_5'-ntase_YjjG"/>
</dbReference>
<dbReference type="NCBIfam" id="TIGR01549">
    <property type="entry name" value="HAD-SF-IA-v1"/>
    <property type="match status" value="1"/>
</dbReference>
<dbReference type="InterPro" id="IPR023214">
    <property type="entry name" value="HAD_sf"/>
</dbReference>
<dbReference type="Pfam" id="PF00702">
    <property type="entry name" value="Hydrolase"/>
    <property type="match status" value="1"/>
</dbReference>
<dbReference type="Gene3D" id="1.10.150.240">
    <property type="entry name" value="Putative phosphatase, domain 2"/>
    <property type="match status" value="1"/>
</dbReference>
<dbReference type="AlphaFoldDB" id="A0A1S2LU89"/>
<dbReference type="Proteomes" id="UP000180098">
    <property type="component" value="Unassembled WGS sequence"/>
</dbReference>
<dbReference type="PANTHER" id="PTHR47478">
    <property type="match status" value="1"/>
</dbReference>
<dbReference type="EMBL" id="MLQQ01000001">
    <property type="protein sequence ID" value="OIJ16091.1"/>
    <property type="molecule type" value="Genomic_DNA"/>
</dbReference>
<dbReference type="OrthoDB" id="25198at2"/>
<dbReference type="PANTHER" id="PTHR47478:SF1">
    <property type="entry name" value="PYRIMIDINE 5'-NUCLEOTIDASE YJJG"/>
    <property type="match status" value="1"/>
</dbReference>
<name>A0A1S2LU89_9BACI</name>
<dbReference type="SFLD" id="SFLDS00003">
    <property type="entry name" value="Haloacid_Dehalogenase"/>
    <property type="match status" value="1"/>
</dbReference>
<dbReference type="InterPro" id="IPR006439">
    <property type="entry name" value="HAD-SF_hydro_IA"/>
</dbReference>
<comment type="caution">
    <text evidence="1">The sequence shown here is derived from an EMBL/GenBank/DDBJ whole genome shotgun (WGS) entry which is preliminary data.</text>
</comment>
<proteinExistence type="predicted"/>
<protein>
    <recommendedName>
        <fullName evidence="3">HAD family hydrolase</fullName>
    </recommendedName>
</protein>
<keyword evidence="2" id="KW-1185">Reference proteome</keyword>
<dbReference type="Gene3D" id="3.40.50.1000">
    <property type="entry name" value="HAD superfamily/HAD-like"/>
    <property type="match status" value="1"/>
</dbReference>
<dbReference type="RefSeq" id="WP_071312016.1">
    <property type="nucleotide sequence ID" value="NZ_MLQQ01000001.1"/>
</dbReference>
<evidence type="ECO:0008006" key="3">
    <source>
        <dbReference type="Google" id="ProtNLM"/>
    </source>
</evidence>
<evidence type="ECO:0000313" key="2">
    <source>
        <dbReference type="Proteomes" id="UP000180098"/>
    </source>
</evidence>